<dbReference type="AlphaFoldDB" id="F9UGI3"/>
<dbReference type="CDD" id="cd00063">
    <property type="entry name" value="FN3"/>
    <property type="match status" value="1"/>
</dbReference>
<keyword evidence="1" id="KW-0812">Transmembrane</keyword>
<reference evidence="4 5" key="1">
    <citation type="submission" date="2011-06" db="EMBL/GenBank/DDBJ databases">
        <title>The draft genome of Thiocapsa marina 5811.</title>
        <authorList>
            <consortium name="US DOE Joint Genome Institute (JGI-PGF)"/>
            <person name="Lucas S."/>
            <person name="Han J."/>
            <person name="Cheng J.-F."/>
            <person name="Goodwin L."/>
            <person name="Pitluck S."/>
            <person name="Peters L."/>
            <person name="Land M.L."/>
            <person name="Hauser L."/>
            <person name="Vogl K."/>
            <person name="Liu Z."/>
            <person name="Imhoff J."/>
            <person name="Thiel V."/>
            <person name="Frigaard N.-U."/>
            <person name="Bryant D."/>
            <person name="Woyke T.J."/>
        </authorList>
    </citation>
    <scope>NUCLEOTIDE SEQUENCE [LARGE SCALE GENOMIC DNA]</scope>
    <source>
        <strain evidence="4 5">5811</strain>
    </source>
</reference>
<dbReference type="InterPro" id="IPR036116">
    <property type="entry name" value="FN3_sf"/>
</dbReference>
<dbReference type="InterPro" id="IPR003961">
    <property type="entry name" value="FN3_dom"/>
</dbReference>
<evidence type="ECO:0000313" key="4">
    <source>
        <dbReference type="EMBL" id="EGV16666.1"/>
    </source>
</evidence>
<dbReference type="Gene3D" id="2.60.40.2080">
    <property type="match status" value="2"/>
</dbReference>
<dbReference type="Pfam" id="PF18911">
    <property type="entry name" value="PKD_4"/>
    <property type="match status" value="4"/>
</dbReference>
<proteinExistence type="predicted"/>
<evidence type="ECO:0000313" key="5">
    <source>
        <dbReference type="Proteomes" id="UP000005459"/>
    </source>
</evidence>
<dbReference type="SUPFAM" id="SSF49299">
    <property type="entry name" value="PKD domain"/>
    <property type="match status" value="4"/>
</dbReference>
<feature type="transmembrane region" description="Helical" evidence="1">
    <location>
        <begin position="20"/>
        <end position="39"/>
    </location>
</feature>
<evidence type="ECO:0000256" key="1">
    <source>
        <dbReference type="SAM" id="Phobius"/>
    </source>
</evidence>
<dbReference type="InterPro" id="IPR022409">
    <property type="entry name" value="PKD/Chitinase_dom"/>
</dbReference>
<gene>
    <name evidence="4" type="ORF">ThimaDRAFT_4036</name>
</gene>
<dbReference type="Pfam" id="PF00041">
    <property type="entry name" value="fn3"/>
    <property type="match status" value="1"/>
</dbReference>
<feature type="domain" description="PKD" evidence="2">
    <location>
        <begin position="124"/>
        <end position="202"/>
    </location>
</feature>
<dbReference type="EMBL" id="AFWV01000015">
    <property type="protein sequence ID" value="EGV16666.1"/>
    <property type="molecule type" value="Genomic_DNA"/>
</dbReference>
<keyword evidence="5" id="KW-1185">Reference proteome</keyword>
<dbReference type="InterPro" id="IPR013783">
    <property type="entry name" value="Ig-like_fold"/>
</dbReference>
<feature type="domain" description="PKD" evidence="2">
    <location>
        <begin position="207"/>
        <end position="290"/>
    </location>
</feature>
<keyword evidence="1" id="KW-1133">Transmembrane helix</keyword>
<protein>
    <submittedName>
        <fullName evidence="4">PKD domain containing protein</fullName>
    </submittedName>
</protein>
<accession>F9UGI3</accession>
<dbReference type="SMART" id="SM00089">
    <property type="entry name" value="PKD"/>
    <property type="match status" value="4"/>
</dbReference>
<dbReference type="CDD" id="cd00146">
    <property type="entry name" value="PKD"/>
    <property type="match status" value="4"/>
</dbReference>
<dbReference type="PANTHER" id="PTHR36842:SF1">
    <property type="entry name" value="PROTEIN TOLB"/>
    <property type="match status" value="1"/>
</dbReference>
<organism evidence="4 5">
    <name type="scientific">Thiocapsa marina 5811</name>
    <dbReference type="NCBI Taxonomy" id="768671"/>
    <lineage>
        <taxon>Bacteria</taxon>
        <taxon>Pseudomonadati</taxon>
        <taxon>Pseudomonadota</taxon>
        <taxon>Gammaproteobacteria</taxon>
        <taxon>Chromatiales</taxon>
        <taxon>Chromatiaceae</taxon>
        <taxon>Thiocapsa</taxon>
    </lineage>
</organism>
<dbReference type="InterPro" id="IPR037221">
    <property type="entry name" value="H-type_lectin_dom_sf"/>
</dbReference>
<dbReference type="InterPro" id="IPR035986">
    <property type="entry name" value="PKD_dom_sf"/>
</dbReference>
<evidence type="ECO:0000259" key="3">
    <source>
        <dbReference type="PROSITE" id="PS50853"/>
    </source>
</evidence>
<dbReference type="PROSITE" id="PS50853">
    <property type="entry name" value="FN3"/>
    <property type="match status" value="1"/>
</dbReference>
<feature type="domain" description="Fibronectin type-III" evidence="3">
    <location>
        <begin position="31"/>
        <end position="122"/>
    </location>
</feature>
<feature type="domain" description="PKD" evidence="2">
    <location>
        <begin position="290"/>
        <end position="368"/>
    </location>
</feature>
<dbReference type="Gene3D" id="2.60.40.10">
    <property type="entry name" value="Immunoglobulins"/>
    <property type="match status" value="5"/>
</dbReference>
<dbReference type="FunFam" id="2.60.40.10:FF:000270">
    <property type="entry name" value="Cell surface protein"/>
    <property type="match status" value="4"/>
</dbReference>
<dbReference type="InterPro" id="IPR000601">
    <property type="entry name" value="PKD_dom"/>
</dbReference>
<dbReference type="STRING" id="768671.ThimaDRAFT_4036"/>
<dbReference type="PANTHER" id="PTHR36842">
    <property type="entry name" value="PROTEIN TOLB HOMOLOG"/>
    <property type="match status" value="1"/>
</dbReference>
<evidence type="ECO:0000259" key="2">
    <source>
        <dbReference type="PROSITE" id="PS50093"/>
    </source>
</evidence>
<feature type="domain" description="PKD" evidence="2">
    <location>
        <begin position="373"/>
        <end position="452"/>
    </location>
</feature>
<keyword evidence="1" id="KW-0472">Membrane</keyword>
<sequence>MNSQHTARVGTLARPTQLQFGFSLWAALLILVSFLTISMNATAEDLTVAWNSVSDSRVAGYEVNYGEASRDYSNATQSTTNSATVSGLEAGKTYYFAVKAFNADRSLESDFSNEVSTTIPYPAPEAGFTMSTNAGVAPLTVAFNDTSTGKVDAWQWSFDNGATSSQASPSYTFTVPGTYTVSLMVSGPGGAAAQPAQAVIRVATPPPIAAFAVNADSGHAPFNVQFSDQSSGTIDSWQWDFGDGTTSTERSPSHLYLTAGSYVAKLRVTGPGGVSAQAAQSSITVTIAPPSAAFTANATSGVAPMVVVFNDASSGDVSACEWNFGDGGTSTGASAAWTYRNPGTYSVVLKVTGAGGSDTVTKTNLITVDGPAPVADFAAAGRTGNGPLSVSFQDLSTNEITDVRWDFGDGSSSTERAPTHVYEEAGTYDVSLTVTGPYGTDTESKIAFVEVTPEDNAMPIEVGEVSVNQDWQWVAFERSFTDPVVVANPASLNGGQAATVRISGVDANGFWIRVQEWDYLDGRHAFETVTYVAMEKGAHTLPNGERIEVGTFTHRGRWDKIIGFGEAFPTAPVVFAAVTSADDPTAVTTRVREVTAVGFRVRMNEQESLTDGHGTETISYIAWQPSEGTLEGLQFAVGVTGSSFTDQPSTLSFAAAGFTETPAFLAHMQTMNSRDTAVLRYRNLDASGVELLAQEEQSYDEETVHEAESVGWAIFQNVDETPRILEVGELSVNHEWQWVTFGRAFTDPIVVANPASTNDAEAATVRISGVEANGFWIRIQEWDYLDGKHAFETVTYVAMEKGTHELPSGERIEAGTIMQSASTTAIGFAETFPTTPVVFATVASIDDTRAVTTRISNVNGDGFSMRMDQQENDKAGHGSETITYIAWQPSQGSLDGVQFAIGVTGNSFRDQPSTLSFAAGFTETPVFLAHMQTANGGDTAALRYRNLTSTDVEVQVQEEQSRDAETAHAAESVGWAIFQ</sequence>
<dbReference type="Proteomes" id="UP000005459">
    <property type="component" value="Unassembled WGS sequence"/>
</dbReference>
<name>F9UGI3_9GAMM</name>
<dbReference type="eggNOG" id="COG3291">
    <property type="taxonomic scope" value="Bacteria"/>
</dbReference>
<dbReference type="PROSITE" id="PS50093">
    <property type="entry name" value="PKD"/>
    <property type="match status" value="4"/>
</dbReference>
<dbReference type="SUPFAM" id="SSF49265">
    <property type="entry name" value="Fibronectin type III"/>
    <property type="match status" value="1"/>
</dbReference>